<keyword evidence="2" id="KW-0341">Growth regulation</keyword>
<reference evidence="9 10" key="1">
    <citation type="submission" date="2021-06" db="EMBL/GenBank/DDBJ databases">
        <authorList>
            <person name="Palmer J.M."/>
        </authorList>
    </citation>
    <scope>NUCLEOTIDE SEQUENCE [LARGE SCALE GENOMIC DNA]</scope>
    <source>
        <strain evidence="9 10">CL_MEX2019</strain>
        <tissue evidence="9">Muscle</tissue>
    </source>
</reference>
<feature type="domain" description="SH2" evidence="7">
    <location>
        <begin position="50"/>
        <end position="158"/>
    </location>
</feature>
<dbReference type="Gene3D" id="3.30.505.10">
    <property type="entry name" value="SH2 domain"/>
    <property type="match status" value="1"/>
</dbReference>
<evidence type="ECO:0000256" key="6">
    <source>
        <dbReference type="PROSITE-ProRule" id="PRU00191"/>
    </source>
</evidence>
<dbReference type="SUPFAM" id="SSF55550">
    <property type="entry name" value="SH2 domain"/>
    <property type="match status" value="1"/>
</dbReference>
<evidence type="ECO:0000256" key="1">
    <source>
        <dbReference type="ARBA" id="ARBA00004906"/>
    </source>
</evidence>
<evidence type="ECO:0000256" key="3">
    <source>
        <dbReference type="ARBA" id="ARBA00022700"/>
    </source>
</evidence>
<comment type="pathway">
    <text evidence="1">Protein modification; protein ubiquitination.</text>
</comment>
<dbReference type="InterPro" id="IPR000980">
    <property type="entry name" value="SH2"/>
</dbReference>
<dbReference type="PROSITE" id="PS50225">
    <property type="entry name" value="SOCS"/>
    <property type="match status" value="1"/>
</dbReference>
<sequence length="201" mass="23186">MVTYSKTDSAVGNCLPGAKMGIGYHYKTFVSEEQFVMVMKTLQRLRECYFFWNTITGKQASVLLSSHLPGTFLIRESSDNQHLFTLSIKTEMGTKNLRIQCDENSFFLQTDPKNMDIAPRFECVLKLINYYICQRKANIAHYIGAGGERIPLELIRPLYFSMSSLQHLCRKKINKDLDISSQKDQLPSTVRDYLNKYDVDI</sequence>
<accession>A0ABU7ELT9</accession>
<dbReference type="SUPFAM" id="SSF158235">
    <property type="entry name" value="SOCS box-like"/>
    <property type="match status" value="1"/>
</dbReference>
<dbReference type="PROSITE" id="PS50001">
    <property type="entry name" value="SH2"/>
    <property type="match status" value="1"/>
</dbReference>
<keyword evidence="3" id="KW-0734">Signal transduction inhibitor</keyword>
<dbReference type="InterPro" id="IPR001496">
    <property type="entry name" value="SOCS_box"/>
</dbReference>
<evidence type="ECO:0000256" key="4">
    <source>
        <dbReference type="ARBA" id="ARBA00022786"/>
    </source>
</evidence>
<evidence type="ECO:0000313" key="9">
    <source>
        <dbReference type="EMBL" id="MED6287977.1"/>
    </source>
</evidence>
<evidence type="ECO:0000313" key="10">
    <source>
        <dbReference type="Proteomes" id="UP001352852"/>
    </source>
</evidence>
<gene>
    <name evidence="9" type="ORF">CHARACLAT_021882</name>
</gene>
<dbReference type="Proteomes" id="UP001352852">
    <property type="component" value="Unassembled WGS sequence"/>
</dbReference>
<dbReference type="InterPro" id="IPR036036">
    <property type="entry name" value="SOCS_box-like_dom_sf"/>
</dbReference>
<dbReference type="PANTHER" id="PTHR10155">
    <property type="entry name" value="PHOSPHATIDYLINOSITOL 3-KINASE REGULATORY SUBUNIT"/>
    <property type="match status" value="1"/>
</dbReference>
<dbReference type="InterPro" id="IPR036860">
    <property type="entry name" value="SH2_dom_sf"/>
</dbReference>
<keyword evidence="4" id="KW-0833">Ubl conjugation pathway</keyword>
<proteinExistence type="predicted"/>
<dbReference type="SMART" id="SM00253">
    <property type="entry name" value="SOCS"/>
    <property type="match status" value="1"/>
</dbReference>
<keyword evidence="10" id="KW-1185">Reference proteome</keyword>
<dbReference type="Gene3D" id="1.10.750.20">
    <property type="entry name" value="SOCS box"/>
    <property type="match status" value="1"/>
</dbReference>
<dbReference type="PANTHER" id="PTHR10155:SF11">
    <property type="entry name" value="SUPPRESSOR OF CYTOKINE SIGNALING 3"/>
    <property type="match status" value="1"/>
</dbReference>
<dbReference type="SMART" id="SM00252">
    <property type="entry name" value="SH2"/>
    <property type="match status" value="1"/>
</dbReference>
<evidence type="ECO:0000256" key="2">
    <source>
        <dbReference type="ARBA" id="ARBA00022604"/>
    </source>
</evidence>
<protein>
    <recommendedName>
        <fullName evidence="11">Suppressor of cytokine signaling 3</fullName>
    </recommendedName>
</protein>
<name>A0ABU7ELT9_9TELE</name>
<dbReference type="EMBL" id="JAHUTJ010059555">
    <property type="protein sequence ID" value="MED6287977.1"/>
    <property type="molecule type" value="Genomic_DNA"/>
</dbReference>
<dbReference type="Pfam" id="PF00017">
    <property type="entry name" value="SH2"/>
    <property type="match status" value="1"/>
</dbReference>
<organism evidence="9 10">
    <name type="scientific">Characodon lateralis</name>
    <dbReference type="NCBI Taxonomy" id="208331"/>
    <lineage>
        <taxon>Eukaryota</taxon>
        <taxon>Metazoa</taxon>
        <taxon>Chordata</taxon>
        <taxon>Craniata</taxon>
        <taxon>Vertebrata</taxon>
        <taxon>Euteleostomi</taxon>
        <taxon>Actinopterygii</taxon>
        <taxon>Neopterygii</taxon>
        <taxon>Teleostei</taxon>
        <taxon>Neoteleostei</taxon>
        <taxon>Acanthomorphata</taxon>
        <taxon>Ovalentaria</taxon>
        <taxon>Atherinomorphae</taxon>
        <taxon>Cyprinodontiformes</taxon>
        <taxon>Goodeidae</taxon>
        <taxon>Characodon</taxon>
    </lineage>
</organism>
<evidence type="ECO:0000256" key="5">
    <source>
        <dbReference type="ARBA" id="ARBA00022999"/>
    </source>
</evidence>
<feature type="domain" description="SOCS box" evidence="8">
    <location>
        <begin position="153"/>
        <end position="200"/>
    </location>
</feature>
<evidence type="ECO:0000259" key="7">
    <source>
        <dbReference type="PROSITE" id="PS50001"/>
    </source>
</evidence>
<evidence type="ECO:0008006" key="11">
    <source>
        <dbReference type="Google" id="ProtNLM"/>
    </source>
</evidence>
<keyword evidence="5 6" id="KW-0727">SH2 domain</keyword>
<comment type="caution">
    <text evidence="9">The sequence shown here is derived from an EMBL/GenBank/DDBJ whole genome shotgun (WGS) entry which is preliminary data.</text>
</comment>
<evidence type="ECO:0000259" key="8">
    <source>
        <dbReference type="PROSITE" id="PS50225"/>
    </source>
</evidence>